<keyword evidence="3" id="KW-1185">Reference proteome</keyword>
<gene>
    <name evidence="2" type="ORF">E3N88_35859</name>
</gene>
<comment type="caution">
    <text evidence="2">The sequence shown here is derived from an EMBL/GenBank/DDBJ whole genome shotgun (WGS) entry which is preliminary data.</text>
</comment>
<dbReference type="Proteomes" id="UP000326396">
    <property type="component" value="Linkage Group LG7"/>
</dbReference>
<name>A0A5N6M242_9ASTR</name>
<accession>A0A5N6M242</accession>
<dbReference type="AlphaFoldDB" id="A0A5N6M242"/>
<protein>
    <submittedName>
        <fullName evidence="2">Uncharacterized protein</fullName>
    </submittedName>
</protein>
<feature type="region of interest" description="Disordered" evidence="1">
    <location>
        <begin position="1"/>
        <end position="24"/>
    </location>
</feature>
<organism evidence="2 3">
    <name type="scientific">Mikania micrantha</name>
    <name type="common">bitter vine</name>
    <dbReference type="NCBI Taxonomy" id="192012"/>
    <lineage>
        <taxon>Eukaryota</taxon>
        <taxon>Viridiplantae</taxon>
        <taxon>Streptophyta</taxon>
        <taxon>Embryophyta</taxon>
        <taxon>Tracheophyta</taxon>
        <taxon>Spermatophyta</taxon>
        <taxon>Magnoliopsida</taxon>
        <taxon>eudicotyledons</taxon>
        <taxon>Gunneridae</taxon>
        <taxon>Pentapetalae</taxon>
        <taxon>asterids</taxon>
        <taxon>campanulids</taxon>
        <taxon>Asterales</taxon>
        <taxon>Asteraceae</taxon>
        <taxon>Asteroideae</taxon>
        <taxon>Heliantheae alliance</taxon>
        <taxon>Eupatorieae</taxon>
        <taxon>Mikania</taxon>
    </lineage>
</organism>
<evidence type="ECO:0000256" key="1">
    <source>
        <dbReference type="SAM" id="MobiDB-lite"/>
    </source>
</evidence>
<proteinExistence type="predicted"/>
<reference evidence="2 3" key="1">
    <citation type="submission" date="2019-05" db="EMBL/GenBank/DDBJ databases">
        <title>Mikania micrantha, genome provides insights into the molecular mechanism of rapid growth.</title>
        <authorList>
            <person name="Liu B."/>
        </authorList>
    </citation>
    <scope>NUCLEOTIDE SEQUENCE [LARGE SCALE GENOMIC DNA]</scope>
    <source>
        <strain evidence="2">NLD-2019</strain>
        <tissue evidence="2">Leaf</tissue>
    </source>
</reference>
<feature type="compositionally biased region" description="Basic and acidic residues" evidence="1">
    <location>
        <begin position="8"/>
        <end position="24"/>
    </location>
</feature>
<evidence type="ECO:0000313" key="2">
    <source>
        <dbReference type="EMBL" id="KAD3067979.1"/>
    </source>
</evidence>
<sequence>MKNHLKRCKQEDGRKRPIEKGANIIKERKLQRAGEPRINGRRQAKTIVDEKGIAGSVKDGCKSAKIEIIRSLAGQFSDSIIDTTEVVAAMAVLSSLL</sequence>
<dbReference type="EMBL" id="SZYD01000017">
    <property type="protein sequence ID" value="KAD3067979.1"/>
    <property type="molecule type" value="Genomic_DNA"/>
</dbReference>
<evidence type="ECO:0000313" key="3">
    <source>
        <dbReference type="Proteomes" id="UP000326396"/>
    </source>
</evidence>